<evidence type="ECO:0000259" key="1">
    <source>
        <dbReference type="Pfam" id="PF00483"/>
    </source>
</evidence>
<accession>A0ABW1VNU0</accession>
<proteinExistence type="predicted"/>
<dbReference type="PANTHER" id="PTHR22572">
    <property type="entry name" value="SUGAR-1-PHOSPHATE GUANYL TRANSFERASE"/>
    <property type="match status" value="1"/>
</dbReference>
<dbReference type="InterPro" id="IPR050486">
    <property type="entry name" value="Mannose-1P_guanyltransferase"/>
</dbReference>
<dbReference type="CDD" id="cd06915">
    <property type="entry name" value="NTP_transferase_WcbM_like"/>
    <property type="match status" value="1"/>
</dbReference>
<name>A0ABW1VNU0_9GAMM</name>
<reference evidence="3" key="1">
    <citation type="journal article" date="2019" name="Int. J. Syst. Evol. Microbiol.">
        <title>The Global Catalogue of Microorganisms (GCM) 10K type strain sequencing project: providing services to taxonomists for standard genome sequencing and annotation.</title>
        <authorList>
            <consortium name="The Broad Institute Genomics Platform"/>
            <consortium name="The Broad Institute Genome Sequencing Center for Infectious Disease"/>
            <person name="Wu L."/>
            <person name="Ma J."/>
        </authorList>
    </citation>
    <scope>NUCLEOTIDE SEQUENCE [LARGE SCALE GENOMIC DNA]</scope>
    <source>
        <strain evidence="3">CGMCC 4.1530</strain>
    </source>
</reference>
<dbReference type="Gene3D" id="3.90.550.10">
    <property type="entry name" value="Spore Coat Polysaccharide Biosynthesis Protein SpsA, Chain A"/>
    <property type="match status" value="1"/>
</dbReference>
<dbReference type="InterPro" id="IPR029044">
    <property type="entry name" value="Nucleotide-diphossugar_trans"/>
</dbReference>
<evidence type="ECO:0000313" key="2">
    <source>
        <dbReference type="EMBL" id="MFC6362729.1"/>
    </source>
</evidence>
<dbReference type="InterPro" id="IPR005835">
    <property type="entry name" value="NTP_transferase_dom"/>
</dbReference>
<dbReference type="Proteomes" id="UP001596215">
    <property type="component" value="Unassembled WGS sequence"/>
</dbReference>
<sequence>MLTEAIILAGGLGTRLKSVSGEKPKPLVPVSGKPFIYYVMDSLTKQGISHIILAVSYKAGVFYEEIGDSYKGIKVSYSIEETPLGTGGAIKQAMDLCTTSLVAVVNGDTILDIDLQALTESHKVSAREISMALVNVDDVSRYGSVELTEGQIAGFSEKGKSGAGFINGGTYLLTIPGVNLPEGAFSFEDEILKKKYSVVNPFLCENYFIDIGIPSDYYKACHTFKS</sequence>
<evidence type="ECO:0000313" key="3">
    <source>
        <dbReference type="Proteomes" id="UP001596215"/>
    </source>
</evidence>
<gene>
    <name evidence="2" type="ORF">ACFP73_11585</name>
</gene>
<dbReference type="Pfam" id="PF00483">
    <property type="entry name" value="NTP_transferase"/>
    <property type="match status" value="1"/>
</dbReference>
<dbReference type="RefSeq" id="WP_212711704.1">
    <property type="nucleotide sequence ID" value="NZ_BAAAFW010000014.1"/>
</dbReference>
<keyword evidence="3" id="KW-1185">Reference proteome</keyword>
<organism evidence="2 3">
    <name type="scientific">Tatumella punctata</name>
    <dbReference type="NCBI Taxonomy" id="399969"/>
    <lineage>
        <taxon>Bacteria</taxon>
        <taxon>Pseudomonadati</taxon>
        <taxon>Pseudomonadota</taxon>
        <taxon>Gammaproteobacteria</taxon>
        <taxon>Enterobacterales</taxon>
        <taxon>Erwiniaceae</taxon>
        <taxon>Tatumella</taxon>
    </lineage>
</organism>
<feature type="domain" description="Nucleotidyl transferase" evidence="1">
    <location>
        <begin position="5"/>
        <end position="176"/>
    </location>
</feature>
<dbReference type="EMBL" id="JBHSUC010000014">
    <property type="protein sequence ID" value="MFC6362729.1"/>
    <property type="molecule type" value="Genomic_DNA"/>
</dbReference>
<dbReference type="SUPFAM" id="SSF53448">
    <property type="entry name" value="Nucleotide-diphospho-sugar transferases"/>
    <property type="match status" value="1"/>
</dbReference>
<protein>
    <submittedName>
        <fullName evidence="2">Nucleotidyltransferase family protein</fullName>
    </submittedName>
</protein>
<comment type="caution">
    <text evidence="2">The sequence shown here is derived from an EMBL/GenBank/DDBJ whole genome shotgun (WGS) entry which is preliminary data.</text>
</comment>